<evidence type="ECO:0000259" key="7">
    <source>
        <dbReference type="PROSITE" id="PS51294"/>
    </source>
</evidence>
<reference evidence="8" key="1">
    <citation type="submission" date="2020-06" db="EMBL/GenBank/DDBJ databases">
        <authorList>
            <person name="Li T."/>
            <person name="Hu X."/>
            <person name="Zhang T."/>
            <person name="Song X."/>
            <person name="Zhang H."/>
            <person name="Dai N."/>
            <person name="Sheng W."/>
            <person name="Hou X."/>
            <person name="Wei L."/>
        </authorList>
    </citation>
    <scope>NUCLEOTIDE SEQUENCE</scope>
    <source>
        <strain evidence="8">G01</strain>
        <tissue evidence="8">Leaf</tissue>
    </source>
</reference>
<dbReference type="Pfam" id="PF00249">
    <property type="entry name" value="Myb_DNA-binding"/>
    <property type="match status" value="2"/>
</dbReference>
<feature type="domain" description="Myb-like" evidence="6">
    <location>
        <begin position="62"/>
        <end position="112"/>
    </location>
</feature>
<evidence type="ECO:0000256" key="5">
    <source>
        <dbReference type="ARBA" id="ARBA00057804"/>
    </source>
</evidence>
<keyword evidence="2" id="KW-0677">Repeat</keyword>
<dbReference type="PROSITE" id="PS51294">
    <property type="entry name" value="HTH_MYB"/>
    <property type="match status" value="2"/>
</dbReference>
<evidence type="ECO:0000256" key="2">
    <source>
        <dbReference type="ARBA" id="ARBA00022737"/>
    </source>
</evidence>
<comment type="subcellular location">
    <subcellularLocation>
        <location evidence="1">Nucleus</location>
    </subcellularLocation>
</comment>
<dbReference type="PANTHER" id="PTHR10641:SF1377">
    <property type="entry name" value="MYB-RELATED PROTEIN MYB4-LIKE"/>
    <property type="match status" value="1"/>
</dbReference>
<evidence type="ECO:0000256" key="1">
    <source>
        <dbReference type="ARBA" id="ARBA00004123"/>
    </source>
</evidence>
<accession>A0AAW2LVR8</accession>
<dbReference type="SUPFAM" id="SSF46689">
    <property type="entry name" value="Homeodomain-like"/>
    <property type="match status" value="1"/>
</dbReference>
<dbReference type="GO" id="GO:0003677">
    <property type="term" value="F:DNA binding"/>
    <property type="evidence" value="ECO:0007669"/>
    <property type="project" value="UniProtKB-KW"/>
</dbReference>
<evidence type="ECO:0000256" key="4">
    <source>
        <dbReference type="ARBA" id="ARBA00023242"/>
    </source>
</evidence>
<dbReference type="InterPro" id="IPR001005">
    <property type="entry name" value="SANT/Myb"/>
</dbReference>
<dbReference type="InterPro" id="IPR009057">
    <property type="entry name" value="Homeodomain-like_sf"/>
</dbReference>
<dbReference type="PANTHER" id="PTHR10641">
    <property type="entry name" value="MYB FAMILY TRANSCRIPTION FACTOR"/>
    <property type="match status" value="1"/>
</dbReference>
<comment type="function">
    <text evidence="5">Transcription factor.</text>
</comment>
<name>A0AAW2LVR8_9LAMI</name>
<evidence type="ECO:0000313" key="8">
    <source>
        <dbReference type="EMBL" id="KAL0322570.1"/>
    </source>
</evidence>
<dbReference type="InterPro" id="IPR017930">
    <property type="entry name" value="Myb_dom"/>
</dbReference>
<evidence type="ECO:0000259" key="6">
    <source>
        <dbReference type="PROSITE" id="PS50090"/>
    </source>
</evidence>
<feature type="domain" description="HTH myb-type" evidence="7">
    <location>
        <begin position="66"/>
        <end position="116"/>
    </location>
</feature>
<feature type="domain" description="HTH myb-type" evidence="7">
    <location>
        <begin position="9"/>
        <end position="65"/>
    </location>
</feature>
<dbReference type="Gene3D" id="1.10.10.60">
    <property type="entry name" value="Homeodomain-like"/>
    <property type="match status" value="2"/>
</dbReference>
<gene>
    <name evidence="8" type="ORF">Sangu_1876300</name>
</gene>
<keyword evidence="4" id="KW-0539">Nucleus</keyword>
<keyword evidence="3" id="KW-0238">DNA-binding</keyword>
<dbReference type="PROSITE" id="PS50090">
    <property type="entry name" value="MYB_LIKE"/>
    <property type="match status" value="2"/>
</dbReference>
<comment type="caution">
    <text evidence="8">The sequence shown here is derived from an EMBL/GenBank/DDBJ whole genome shotgun (WGS) entry which is preliminary data.</text>
</comment>
<dbReference type="GO" id="GO:0005634">
    <property type="term" value="C:nucleus"/>
    <property type="evidence" value="ECO:0007669"/>
    <property type="project" value="UniProtKB-SubCell"/>
</dbReference>
<dbReference type="AlphaFoldDB" id="A0AAW2LVR8"/>
<evidence type="ECO:0000256" key="3">
    <source>
        <dbReference type="ARBA" id="ARBA00023125"/>
    </source>
</evidence>
<dbReference type="SMART" id="SM00717">
    <property type="entry name" value="SANT"/>
    <property type="match status" value="2"/>
</dbReference>
<dbReference type="FunFam" id="1.10.10.60:FF:000001">
    <property type="entry name" value="MYB-related transcription factor"/>
    <property type="match status" value="1"/>
</dbReference>
<dbReference type="CDD" id="cd00167">
    <property type="entry name" value="SANT"/>
    <property type="match status" value="2"/>
</dbReference>
<protein>
    <submittedName>
        <fullName evidence="8">Transcription factor</fullName>
    </submittedName>
</protein>
<proteinExistence type="predicted"/>
<sequence length="305" mass="34938">MVRPPFVDKNGLKKGAWSEEEDNKLRAYILRYGHWNWRLLPKFAGLARCGKSCRLRWMNYLRPGLKRGKYTMEEEDLIAILHDELGNKWSAIAAKLPGRTDNEIKNYWHAHLKKRGKVVDRQPGKELMLPENFAQNSPQISGCNNSRVASLPCRNVTSEGPKFSRKLRDIQASDIRILESSGSSSWNPGPVNWDSEESDSSLADEEIQGSSLFEEPVAAETYDSRIQHIFHDQNDERASRSDSIVGFDHGSFWTEPFQVDTSYSQIMMASVLVAHLHVTSSWCCNVLLLKLFCNQNMIFLVRYEL</sequence>
<reference evidence="8" key="2">
    <citation type="journal article" date="2024" name="Plant">
        <title>Genomic evolution and insights into agronomic trait innovations of Sesamum species.</title>
        <authorList>
            <person name="Miao H."/>
            <person name="Wang L."/>
            <person name="Qu L."/>
            <person name="Liu H."/>
            <person name="Sun Y."/>
            <person name="Le M."/>
            <person name="Wang Q."/>
            <person name="Wei S."/>
            <person name="Zheng Y."/>
            <person name="Lin W."/>
            <person name="Duan Y."/>
            <person name="Cao H."/>
            <person name="Xiong S."/>
            <person name="Wang X."/>
            <person name="Wei L."/>
            <person name="Li C."/>
            <person name="Ma Q."/>
            <person name="Ju M."/>
            <person name="Zhao R."/>
            <person name="Li G."/>
            <person name="Mu C."/>
            <person name="Tian Q."/>
            <person name="Mei H."/>
            <person name="Zhang T."/>
            <person name="Gao T."/>
            <person name="Zhang H."/>
        </authorList>
    </citation>
    <scope>NUCLEOTIDE SEQUENCE</scope>
    <source>
        <strain evidence="8">G01</strain>
    </source>
</reference>
<dbReference type="InterPro" id="IPR015495">
    <property type="entry name" value="Myb_TF_plants"/>
</dbReference>
<dbReference type="EMBL" id="JACGWK010000012">
    <property type="protein sequence ID" value="KAL0322570.1"/>
    <property type="molecule type" value="Genomic_DNA"/>
</dbReference>
<organism evidence="8">
    <name type="scientific">Sesamum angustifolium</name>
    <dbReference type="NCBI Taxonomy" id="2727405"/>
    <lineage>
        <taxon>Eukaryota</taxon>
        <taxon>Viridiplantae</taxon>
        <taxon>Streptophyta</taxon>
        <taxon>Embryophyta</taxon>
        <taxon>Tracheophyta</taxon>
        <taxon>Spermatophyta</taxon>
        <taxon>Magnoliopsida</taxon>
        <taxon>eudicotyledons</taxon>
        <taxon>Gunneridae</taxon>
        <taxon>Pentapetalae</taxon>
        <taxon>asterids</taxon>
        <taxon>lamiids</taxon>
        <taxon>Lamiales</taxon>
        <taxon>Pedaliaceae</taxon>
        <taxon>Sesamum</taxon>
    </lineage>
</organism>
<feature type="domain" description="Myb-like" evidence="6">
    <location>
        <begin position="9"/>
        <end position="61"/>
    </location>
</feature>